<comment type="similarity">
    <text evidence="1">Belongs to the IMPACT family.</text>
</comment>
<reference evidence="3" key="2">
    <citation type="submission" date="2017-10" db="EMBL/GenBank/DDBJ databases">
        <title>Ladona fulva Genome sequencing and assembly.</title>
        <authorList>
            <person name="Murali S."/>
            <person name="Richards S."/>
            <person name="Bandaranaike D."/>
            <person name="Bellair M."/>
            <person name="Blankenburg K."/>
            <person name="Chao H."/>
            <person name="Dinh H."/>
            <person name="Doddapaneni H."/>
            <person name="Dugan-Rocha S."/>
            <person name="Elkadiri S."/>
            <person name="Gnanaolivu R."/>
            <person name="Hernandez B."/>
            <person name="Skinner E."/>
            <person name="Javaid M."/>
            <person name="Lee S."/>
            <person name="Li M."/>
            <person name="Ming W."/>
            <person name="Munidasa M."/>
            <person name="Muniz J."/>
            <person name="Nguyen L."/>
            <person name="Hughes D."/>
            <person name="Osuji N."/>
            <person name="Pu L.-L."/>
            <person name="Puazo M."/>
            <person name="Qu C."/>
            <person name="Quiroz J."/>
            <person name="Raj R."/>
            <person name="Weissenberger G."/>
            <person name="Xin Y."/>
            <person name="Zou X."/>
            <person name="Han Y."/>
            <person name="Worley K."/>
            <person name="Muzny D."/>
            <person name="Gibbs R."/>
        </authorList>
    </citation>
    <scope>NUCLEOTIDE SEQUENCE</scope>
    <source>
        <strain evidence="3">Sampled in the wild</strain>
    </source>
</reference>
<evidence type="ECO:0000313" key="4">
    <source>
        <dbReference type="Proteomes" id="UP000792457"/>
    </source>
</evidence>
<evidence type="ECO:0000256" key="1">
    <source>
        <dbReference type="ARBA" id="ARBA00007665"/>
    </source>
</evidence>
<evidence type="ECO:0000259" key="2">
    <source>
        <dbReference type="Pfam" id="PF01205"/>
    </source>
</evidence>
<sequence>MTETYETPPITHGEPITDRKSVFQGHSATIVTVGQVRSVLAKIKENRKIANAKHNIYAYRIYEKDKNSFIQDCDDDGEREAGKILMLLLETVDARNVIVVVTRWFGGINLGSDRYRHIKNAAK</sequence>
<feature type="domain" description="Impact N-terminal" evidence="2">
    <location>
        <begin position="19"/>
        <end position="123"/>
    </location>
</feature>
<keyword evidence="4" id="KW-1185">Reference proteome</keyword>
<dbReference type="InterPro" id="IPR023582">
    <property type="entry name" value="Impact"/>
</dbReference>
<dbReference type="GO" id="GO:0005737">
    <property type="term" value="C:cytoplasm"/>
    <property type="evidence" value="ECO:0007669"/>
    <property type="project" value="TreeGrafter"/>
</dbReference>
<dbReference type="PANTHER" id="PTHR16301:SF25">
    <property type="entry name" value="PROTEIN IMPACT"/>
    <property type="match status" value="1"/>
</dbReference>
<dbReference type="AlphaFoldDB" id="A0A8K0K043"/>
<dbReference type="Proteomes" id="UP000792457">
    <property type="component" value="Unassembled WGS sequence"/>
</dbReference>
<dbReference type="InterPro" id="IPR020568">
    <property type="entry name" value="Ribosomal_Su5_D2-typ_SF"/>
</dbReference>
<dbReference type="GO" id="GO:0006446">
    <property type="term" value="P:regulation of translational initiation"/>
    <property type="evidence" value="ECO:0007669"/>
    <property type="project" value="TreeGrafter"/>
</dbReference>
<dbReference type="Gene3D" id="3.30.230.30">
    <property type="entry name" value="Impact, N-terminal domain"/>
    <property type="match status" value="1"/>
</dbReference>
<dbReference type="InterPro" id="IPR001498">
    <property type="entry name" value="Impact_N"/>
</dbReference>
<protein>
    <recommendedName>
        <fullName evidence="2">Impact N-terminal domain-containing protein</fullName>
    </recommendedName>
</protein>
<dbReference type="SUPFAM" id="SSF54211">
    <property type="entry name" value="Ribosomal protein S5 domain 2-like"/>
    <property type="match status" value="1"/>
</dbReference>
<dbReference type="OrthoDB" id="69641at2759"/>
<name>A0A8K0K043_LADFU</name>
<comment type="caution">
    <text evidence="3">The sequence shown here is derived from an EMBL/GenBank/DDBJ whole genome shotgun (WGS) entry which is preliminary data.</text>
</comment>
<reference evidence="3" key="1">
    <citation type="submission" date="2013-04" db="EMBL/GenBank/DDBJ databases">
        <authorList>
            <person name="Qu J."/>
            <person name="Murali S.C."/>
            <person name="Bandaranaike D."/>
            <person name="Bellair M."/>
            <person name="Blankenburg K."/>
            <person name="Chao H."/>
            <person name="Dinh H."/>
            <person name="Doddapaneni H."/>
            <person name="Downs B."/>
            <person name="Dugan-Rocha S."/>
            <person name="Elkadiri S."/>
            <person name="Gnanaolivu R.D."/>
            <person name="Hernandez B."/>
            <person name="Javaid M."/>
            <person name="Jayaseelan J.C."/>
            <person name="Lee S."/>
            <person name="Li M."/>
            <person name="Ming W."/>
            <person name="Munidasa M."/>
            <person name="Muniz J."/>
            <person name="Nguyen L."/>
            <person name="Ongeri F."/>
            <person name="Osuji N."/>
            <person name="Pu L.-L."/>
            <person name="Puazo M."/>
            <person name="Qu C."/>
            <person name="Quiroz J."/>
            <person name="Raj R."/>
            <person name="Weissenberger G."/>
            <person name="Xin Y."/>
            <person name="Zou X."/>
            <person name="Han Y."/>
            <person name="Richards S."/>
            <person name="Worley K."/>
            <person name="Muzny D."/>
            <person name="Gibbs R."/>
        </authorList>
    </citation>
    <scope>NUCLEOTIDE SEQUENCE</scope>
    <source>
        <strain evidence="3">Sampled in the wild</strain>
    </source>
</reference>
<dbReference type="InterPro" id="IPR036956">
    <property type="entry name" value="Impact_N_sf"/>
</dbReference>
<dbReference type="Pfam" id="PF01205">
    <property type="entry name" value="Impact_N"/>
    <property type="match status" value="1"/>
</dbReference>
<proteinExistence type="inferred from homology"/>
<evidence type="ECO:0000313" key="3">
    <source>
        <dbReference type="EMBL" id="KAG8225827.1"/>
    </source>
</evidence>
<organism evidence="3 4">
    <name type="scientific">Ladona fulva</name>
    <name type="common">Scarce chaser dragonfly</name>
    <name type="synonym">Libellula fulva</name>
    <dbReference type="NCBI Taxonomy" id="123851"/>
    <lineage>
        <taxon>Eukaryota</taxon>
        <taxon>Metazoa</taxon>
        <taxon>Ecdysozoa</taxon>
        <taxon>Arthropoda</taxon>
        <taxon>Hexapoda</taxon>
        <taxon>Insecta</taxon>
        <taxon>Pterygota</taxon>
        <taxon>Palaeoptera</taxon>
        <taxon>Odonata</taxon>
        <taxon>Epiprocta</taxon>
        <taxon>Anisoptera</taxon>
        <taxon>Libelluloidea</taxon>
        <taxon>Libellulidae</taxon>
        <taxon>Ladona</taxon>
    </lineage>
</organism>
<gene>
    <name evidence="3" type="ORF">J437_LFUL005634</name>
</gene>
<dbReference type="PANTHER" id="PTHR16301">
    <property type="entry name" value="IMPACT-RELATED"/>
    <property type="match status" value="1"/>
</dbReference>
<dbReference type="GO" id="GO:0140469">
    <property type="term" value="P:GCN2-mediated signaling"/>
    <property type="evidence" value="ECO:0007669"/>
    <property type="project" value="TreeGrafter"/>
</dbReference>
<dbReference type="EMBL" id="KZ308254">
    <property type="protein sequence ID" value="KAG8225827.1"/>
    <property type="molecule type" value="Genomic_DNA"/>
</dbReference>
<accession>A0A8K0K043</accession>